<dbReference type="AlphaFoldDB" id="S2ZE77"/>
<dbReference type="Pfam" id="PF13304">
    <property type="entry name" value="AAA_21"/>
    <property type="match status" value="1"/>
</dbReference>
<keyword evidence="3" id="KW-1185">Reference proteome</keyword>
<dbReference type="GO" id="GO:0016887">
    <property type="term" value="F:ATP hydrolysis activity"/>
    <property type="evidence" value="ECO:0007669"/>
    <property type="project" value="InterPro"/>
</dbReference>
<evidence type="ECO:0000259" key="1">
    <source>
        <dbReference type="Pfam" id="PF13304"/>
    </source>
</evidence>
<dbReference type="PATRIC" id="fig|1125779.3.peg.1880"/>
<dbReference type="STRING" id="1125779.HMPREF1219_01933"/>
<dbReference type="GO" id="GO:0005524">
    <property type="term" value="F:ATP binding"/>
    <property type="evidence" value="ECO:0007669"/>
    <property type="project" value="InterPro"/>
</dbReference>
<dbReference type="eggNOG" id="COG1106">
    <property type="taxonomic scope" value="Bacteria"/>
</dbReference>
<dbReference type="InterPro" id="IPR027417">
    <property type="entry name" value="P-loop_NTPase"/>
</dbReference>
<protein>
    <recommendedName>
        <fullName evidence="1">ATPase AAA-type core domain-containing protein</fullName>
    </recommendedName>
</protein>
<dbReference type="PANTHER" id="PTHR40396:SF1">
    <property type="entry name" value="ATPASE AAA-TYPE CORE DOMAIN-CONTAINING PROTEIN"/>
    <property type="match status" value="1"/>
</dbReference>
<evidence type="ECO:0000313" key="3">
    <source>
        <dbReference type="Proteomes" id="UP000014408"/>
    </source>
</evidence>
<evidence type="ECO:0000313" key="2">
    <source>
        <dbReference type="EMBL" id="EPD68287.1"/>
    </source>
</evidence>
<accession>S2ZE77</accession>
<organism evidence="2 3">
    <name type="scientific">Corynebacterium pyruviciproducens ATCC BAA-1742</name>
    <dbReference type="NCBI Taxonomy" id="1125779"/>
    <lineage>
        <taxon>Bacteria</taxon>
        <taxon>Bacillati</taxon>
        <taxon>Actinomycetota</taxon>
        <taxon>Actinomycetes</taxon>
        <taxon>Mycobacteriales</taxon>
        <taxon>Corynebacteriaceae</taxon>
        <taxon>Corynebacterium</taxon>
    </lineage>
</organism>
<dbReference type="HOGENOM" id="CLU_046693_2_0_11"/>
<dbReference type="Gene3D" id="3.40.50.300">
    <property type="entry name" value="P-loop containing nucleotide triphosphate hydrolases"/>
    <property type="match status" value="2"/>
</dbReference>
<name>S2ZE77_9CORY</name>
<dbReference type="Proteomes" id="UP000014408">
    <property type="component" value="Unassembled WGS sequence"/>
</dbReference>
<reference evidence="2 3" key="1">
    <citation type="submission" date="2013-05" db="EMBL/GenBank/DDBJ databases">
        <title>The Genome Sequence of Corynebacterium pyruviciproducens 1773O (ATCC BAA-1742).</title>
        <authorList>
            <consortium name="The Broad Institute Genomics Platform"/>
            <person name="Earl A."/>
            <person name="Ward D."/>
            <person name="Feldgarden M."/>
            <person name="Gevers D."/>
            <person name="Tong J."/>
            <person name="Walker B."/>
            <person name="Young S."/>
            <person name="Zeng Q."/>
            <person name="Gargeya S."/>
            <person name="Fitzgerald M."/>
            <person name="Haas B."/>
            <person name="Abouelleil A."/>
            <person name="Allen A.W."/>
            <person name="Alvarado L."/>
            <person name="Arachchi H.M."/>
            <person name="Berlin A.M."/>
            <person name="Chapman S.B."/>
            <person name="Gainer-Dewar J."/>
            <person name="Goldberg J."/>
            <person name="Griggs A."/>
            <person name="Gujja S."/>
            <person name="Hansen M."/>
            <person name="Howarth C."/>
            <person name="Imamovic A."/>
            <person name="Ireland A."/>
            <person name="Larimer J."/>
            <person name="McCowan C."/>
            <person name="Murphy C."/>
            <person name="Pearson M."/>
            <person name="Poon T.W."/>
            <person name="Priest M."/>
            <person name="Roberts A."/>
            <person name="Saif S."/>
            <person name="Shea T."/>
            <person name="Sisk P."/>
            <person name="Sykes S."/>
            <person name="Wortman J."/>
            <person name="Nusbaum C."/>
            <person name="Birren B."/>
        </authorList>
    </citation>
    <scope>NUCLEOTIDE SEQUENCE [LARGE SCALE GENOMIC DNA]</scope>
    <source>
        <strain evidence="2 3">ATCC BAA-1742</strain>
    </source>
</reference>
<dbReference type="InterPro" id="IPR003959">
    <property type="entry name" value="ATPase_AAA_core"/>
</dbReference>
<proteinExistence type="predicted"/>
<dbReference type="SUPFAM" id="SSF52540">
    <property type="entry name" value="P-loop containing nucleoside triphosphate hydrolases"/>
    <property type="match status" value="1"/>
</dbReference>
<sequence>MLLDLTVSNFRSINQPVSFNLVPGREQKGSAQLPYLKKYRRKVNPVAALFGANGSGKSNILAALTAFRELLHPSSLPGTPLNYQPFLLDDDSRTKPTVFEVLFCWNETLYEYIISYTREAIHSEHLTRLTSRSEVTIFSRDESHLFFHGHRIDPAHPSGIIETLLATAPAATPIPTYFAASSPRLTDEESRRKIKDLTAVFTWAGKVLVVDTRASRRLDFYPYRENWKHIIPDIDAGIVGVIETEVAPSSLRLSPGLLTKIEDELHSRDARHDLPTMEIENAGERYKFSLHDGRISIHRIAMVHEGHDDFNAPLSWENESDGTKSAARLISQVSALVHSREPFVLAIDELDKSFHTELSRALLDGFLEACNPGLRSQLIFTTHDLMLMDPQRLRKDQIWLVEKRAGATTLTVLSEFDGLRSDKDIRKAYLQGRLGAVPAISPLPFQAKG</sequence>
<gene>
    <name evidence="2" type="ORF">HMPREF1219_01933</name>
</gene>
<feature type="domain" description="ATPase AAA-type core" evidence="1">
    <location>
        <begin position="46"/>
        <end position="389"/>
    </location>
</feature>
<dbReference type="EMBL" id="ATBY01000016">
    <property type="protein sequence ID" value="EPD68287.1"/>
    <property type="molecule type" value="Genomic_DNA"/>
</dbReference>
<dbReference type="PANTHER" id="PTHR40396">
    <property type="entry name" value="ATPASE-LIKE PROTEIN"/>
    <property type="match status" value="1"/>
</dbReference>
<comment type="caution">
    <text evidence="2">The sequence shown here is derived from an EMBL/GenBank/DDBJ whole genome shotgun (WGS) entry which is preliminary data.</text>
</comment>
<dbReference type="RefSeq" id="WP_016458671.1">
    <property type="nucleotide sequence ID" value="NZ_KE150447.1"/>
</dbReference>